<keyword evidence="1" id="KW-1133">Transmembrane helix</keyword>
<feature type="transmembrane region" description="Helical" evidence="1">
    <location>
        <begin position="158"/>
        <end position="176"/>
    </location>
</feature>
<feature type="transmembrane region" description="Helical" evidence="1">
    <location>
        <begin position="192"/>
        <end position="209"/>
    </location>
</feature>
<organism evidence="2 3">
    <name type="scientific">Anaerostipes hadrus</name>
    <dbReference type="NCBI Taxonomy" id="649756"/>
    <lineage>
        <taxon>Bacteria</taxon>
        <taxon>Bacillati</taxon>
        <taxon>Bacillota</taxon>
        <taxon>Clostridia</taxon>
        <taxon>Lachnospirales</taxon>
        <taxon>Lachnospiraceae</taxon>
        <taxon>Anaerostipes</taxon>
    </lineage>
</organism>
<dbReference type="RefSeq" id="WP_009265090.1">
    <property type="nucleotide sequence ID" value="NZ_BAABXM010000001.1"/>
</dbReference>
<reference evidence="2 3" key="1">
    <citation type="submission" date="2015-09" db="EMBL/GenBank/DDBJ databases">
        <authorList>
            <consortium name="Pathogen Informatics"/>
        </authorList>
    </citation>
    <scope>NUCLEOTIDE SEQUENCE [LARGE SCALE GENOMIC DNA]</scope>
    <source>
        <strain evidence="2 3">2789STDY5834959</strain>
    </source>
</reference>
<evidence type="ECO:0000313" key="2">
    <source>
        <dbReference type="EMBL" id="CUM84228.1"/>
    </source>
</evidence>
<gene>
    <name evidence="2" type="ORF">ERS852571_00912</name>
</gene>
<feature type="transmembrane region" description="Helical" evidence="1">
    <location>
        <begin position="132"/>
        <end position="153"/>
    </location>
</feature>
<evidence type="ECO:0000313" key="3">
    <source>
        <dbReference type="Proteomes" id="UP000095553"/>
    </source>
</evidence>
<dbReference type="Proteomes" id="UP000095553">
    <property type="component" value="Unassembled WGS sequence"/>
</dbReference>
<feature type="transmembrane region" description="Helical" evidence="1">
    <location>
        <begin position="90"/>
        <end position="112"/>
    </location>
</feature>
<keyword evidence="1" id="KW-0812">Transmembrane</keyword>
<feature type="transmembrane region" description="Helical" evidence="1">
    <location>
        <begin position="34"/>
        <end position="53"/>
    </location>
</feature>
<dbReference type="EMBL" id="CYXY01000004">
    <property type="protein sequence ID" value="CUM84228.1"/>
    <property type="molecule type" value="Genomic_DNA"/>
</dbReference>
<sequence length="212" mass="24452">MESKTYEEDFKMIRSAIDGAKNPMNQLGGFFKSYAIVNMITVVLYLIISLYQGFVREMYIGRMICFVYLAYYIFRMYKEEKSNTNHYYQAMLYIYGSVVVVIPVILWIAGIIGSFTLNNEASQAGKMLEMLMNLQVFSAIILLSVSFLIVSFVRDNKIYAVCAIGNLVVYLIAFAIDQELSIGNIVIHYQDLYYYVMLIIGYMILAKCIRKE</sequence>
<protein>
    <submittedName>
        <fullName evidence="2">Uncharacterized protein</fullName>
    </submittedName>
</protein>
<dbReference type="AlphaFoldDB" id="A0A173S4F6"/>
<proteinExistence type="predicted"/>
<keyword evidence="1" id="KW-0472">Membrane</keyword>
<evidence type="ECO:0000256" key="1">
    <source>
        <dbReference type="SAM" id="Phobius"/>
    </source>
</evidence>
<accession>A0A173S4F6</accession>
<feature type="transmembrane region" description="Helical" evidence="1">
    <location>
        <begin position="59"/>
        <end position="78"/>
    </location>
</feature>
<name>A0A173S4F6_ANAHA</name>